<reference evidence="2" key="1">
    <citation type="submission" date="2024-05" db="EMBL/GenBank/DDBJ databases">
        <authorList>
            <person name="Mugo M.M."/>
            <person name="Musyoki A.M."/>
            <person name="Makumi A.M."/>
            <person name="Mutai I."/>
            <person name="Drechsel O."/>
            <person name="Kering K.K."/>
            <person name="Muturi P."/>
            <person name="Mbae C.K."/>
            <person name="Kariuki S.M."/>
        </authorList>
    </citation>
    <scope>NUCLEOTIDE SEQUENCE</scope>
</reference>
<organism evidence="2">
    <name type="scientific">Salmonella phage vB_STmST19_KE05</name>
    <dbReference type="NCBI Taxonomy" id="3161163"/>
    <lineage>
        <taxon>Viruses</taxon>
        <taxon>Duplodnaviria</taxon>
        <taxon>Heunggongvirae</taxon>
        <taxon>Uroviricota</taxon>
        <taxon>Caudoviricetes</taxon>
        <taxon>Autographivirales</taxon>
        <taxon>Autotranscriptaviridae</taxon>
        <taxon>Studiervirinae</taxon>
        <taxon>Kayfunavirus</taxon>
    </lineage>
</organism>
<proteinExistence type="predicted"/>
<keyword evidence="2" id="KW-0540">Nuclease</keyword>
<gene>
    <name evidence="2" type="ORF">OZCBLEVH_CDS0012</name>
</gene>
<protein>
    <submittedName>
        <fullName evidence="2">HNH endonuclease</fullName>
    </submittedName>
</protein>
<feature type="domain" description="HNH nuclease" evidence="1">
    <location>
        <begin position="22"/>
        <end position="70"/>
    </location>
</feature>
<dbReference type="InterPro" id="IPR044925">
    <property type="entry name" value="His-Me_finger_sf"/>
</dbReference>
<evidence type="ECO:0000313" key="2">
    <source>
        <dbReference type="EMBL" id="XCH39477.1"/>
    </source>
</evidence>
<keyword evidence="2" id="KW-0378">Hydrolase</keyword>
<dbReference type="Gene3D" id="3.90.75.20">
    <property type="match status" value="1"/>
</dbReference>
<sequence length="138" mass="16035">MKYDESVPGCIVGSRLVGKYYKVREHFAHILVYEMFYGPVPDGMVVDHIDRNKLNNRRENLRLATKSQNSVNAVRRGKSQDVRCWPNSIKRCSGKWKTSQTKDGVTYRYATDSLQDAIDWRNTKGRELHGEYYVAICE</sequence>
<name>A0AAU8GC16_9CAUD</name>
<dbReference type="GO" id="GO:0004519">
    <property type="term" value="F:endonuclease activity"/>
    <property type="evidence" value="ECO:0007669"/>
    <property type="project" value="UniProtKB-KW"/>
</dbReference>
<evidence type="ECO:0000259" key="1">
    <source>
        <dbReference type="SMART" id="SM00507"/>
    </source>
</evidence>
<dbReference type="EMBL" id="PP856711">
    <property type="protein sequence ID" value="XCH39477.1"/>
    <property type="molecule type" value="Genomic_DNA"/>
</dbReference>
<dbReference type="SUPFAM" id="SSF54060">
    <property type="entry name" value="His-Me finger endonucleases"/>
    <property type="match status" value="1"/>
</dbReference>
<dbReference type="SMART" id="SM00507">
    <property type="entry name" value="HNHc"/>
    <property type="match status" value="1"/>
</dbReference>
<accession>A0AAU8GC16</accession>
<dbReference type="InterPro" id="IPR003615">
    <property type="entry name" value="HNH_nuc"/>
</dbReference>
<keyword evidence="2" id="KW-0255">Endonuclease</keyword>
<dbReference type="Pfam" id="PF13392">
    <property type="entry name" value="HNH_3"/>
    <property type="match status" value="1"/>
</dbReference>